<reference evidence="1 3" key="1">
    <citation type="submission" date="2015-04" db="EMBL/GenBank/DDBJ databases">
        <title>Draft genome sequence of Rathayibacter toxicus strain FH-142 (AKA 70134 or CS 32), a Western Australian isolate.</title>
        <authorList>
            <consortium name="Consortium for Microbial Forensics and Genomics (microFORGE)"/>
            <person name="Knight B.M."/>
            <person name="Roberts D.P."/>
            <person name="Lin D."/>
            <person name="Hari K."/>
            <person name="Fletcher J."/>
            <person name="Melcher U."/>
            <person name="Blagden T."/>
            <person name="Luster D.G."/>
            <person name="Sechler A.J."/>
            <person name="Schneider W.L."/>
            <person name="Winegar R.A."/>
        </authorList>
    </citation>
    <scope>NUCLEOTIDE SEQUENCE [LARGE SCALE GENOMIC DNA]</scope>
    <source>
        <strain evidence="1 3">FH142</strain>
    </source>
</reference>
<dbReference type="Proteomes" id="UP000052979">
    <property type="component" value="Unassembled WGS sequence"/>
</dbReference>
<gene>
    <name evidence="2" type="ORF">C5C51_06900</name>
    <name evidence="1" type="ORF">VT73_02220</name>
</gene>
<sequence length="87" mass="9880">MTEDTIHPFDVELLQLISDLEGRLGPKVIFHAREDLKYGEYQMCLEGIICGLEDIDRPIPADILNRLIEYSAAVHLGENACKDLRPE</sequence>
<keyword evidence="3" id="KW-1185">Reference proteome</keyword>
<dbReference type="OrthoDB" id="5184890at2"/>
<dbReference type="Proteomes" id="UP000237966">
    <property type="component" value="Unassembled WGS sequence"/>
</dbReference>
<evidence type="ECO:0000313" key="2">
    <source>
        <dbReference type="EMBL" id="PPI14738.1"/>
    </source>
</evidence>
<dbReference type="RefSeq" id="WP_042733950.1">
    <property type="nucleotide sequence ID" value="NZ_CP010848.1"/>
</dbReference>
<protein>
    <recommendedName>
        <fullName evidence="5">MafI family immunity protein</fullName>
    </recommendedName>
</protein>
<proteinExistence type="predicted"/>
<organism evidence="1 3">
    <name type="scientific">Rathayibacter toxicus</name>
    <dbReference type="NCBI Taxonomy" id="145458"/>
    <lineage>
        <taxon>Bacteria</taxon>
        <taxon>Bacillati</taxon>
        <taxon>Actinomycetota</taxon>
        <taxon>Actinomycetes</taxon>
        <taxon>Micrococcales</taxon>
        <taxon>Microbacteriaceae</taxon>
        <taxon>Rathayibacter</taxon>
    </lineage>
</organism>
<accession>A0A0C5BEB0</accession>
<dbReference type="GeneID" id="93667529"/>
<dbReference type="PATRIC" id="fig|145458.7.peg.959"/>
<dbReference type="EMBL" id="LBFI01000013">
    <property type="protein sequence ID" value="KKM46729.1"/>
    <property type="molecule type" value="Genomic_DNA"/>
</dbReference>
<dbReference type="KEGG" id="rtc:APU90_02295"/>
<dbReference type="KEGG" id="rtx:TI83_04175"/>
<dbReference type="EMBL" id="PSWU01000009">
    <property type="protein sequence ID" value="PPI14738.1"/>
    <property type="molecule type" value="Genomic_DNA"/>
</dbReference>
<evidence type="ECO:0008006" key="5">
    <source>
        <dbReference type="Google" id="ProtNLM"/>
    </source>
</evidence>
<evidence type="ECO:0000313" key="1">
    <source>
        <dbReference type="EMBL" id="KKM46729.1"/>
    </source>
</evidence>
<reference evidence="2 4" key="2">
    <citation type="submission" date="2018-02" db="EMBL/GenBank/DDBJ databases">
        <title>Bacteriophage NCPPB3778 and a type I-E CRISPR drive the evolution of the US Biological Select Agent, Rathayibacter toxicus.</title>
        <authorList>
            <person name="Davis E.W.II."/>
            <person name="Tabima J.F."/>
            <person name="Weisberg A.J."/>
            <person name="Lopes L.D."/>
            <person name="Wiseman M.S."/>
            <person name="Wiseman M.S."/>
            <person name="Pupko T."/>
            <person name="Belcher M.S."/>
            <person name="Sechler A.J."/>
            <person name="Tancos M.A."/>
            <person name="Schroeder B.K."/>
            <person name="Murray T.D."/>
            <person name="Luster D.G."/>
            <person name="Schneider W.L."/>
            <person name="Rogers E."/>
            <person name="Andreote F.D."/>
            <person name="Grunwald N.J."/>
            <person name="Putnam M.L."/>
            <person name="Chang J.H."/>
        </authorList>
    </citation>
    <scope>NUCLEOTIDE SEQUENCE [LARGE SCALE GENOMIC DNA]</scope>
    <source>
        <strain evidence="2 4">FH99</strain>
    </source>
</reference>
<evidence type="ECO:0000313" key="4">
    <source>
        <dbReference type="Proteomes" id="UP000237966"/>
    </source>
</evidence>
<comment type="caution">
    <text evidence="1">The sequence shown here is derived from an EMBL/GenBank/DDBJ whole genome shotgun (WGS) entry which is preliminary data.</text>
</comment>
<dbReference type="STRING" id="145458.APU90_02295"/>
<dbReference type="AlphaFoldDB" id="A0A0C5BEB0"/>
<evidence type="ECO:0000313" key="3">
    <source>
        <dbReference type="Proteomes" id="UP000052979"/>
    </source>
</evidence>
<name>A0A0C5BEB0_9MICO</name>